<gene>
    <name evidence="12" type="ORF">TP2_01100</name>
</gene>
<dbReference type="PANTHER" id="PTHR47861:SF3">
    <property type="entry name" value="FKBP-TYPE PEPTIDYL-PROLYL CIS-TRANS ISOMERASE SLYD"/>
    <property type="match status" value="1"/>
</dbReference>
<dbReference type="AlphaFoldDB" id="A0A074JJX4"/>
<evidence type="ECO:0000256" key="7">
    <source>
        <dbReference type="ARBA" id="ARBA00023235"/>
    </source>
</evidence>
<evidence type="ECO:0000256" key="2">
    <source>
        <dbReference type="ARBA" id="ARBA00004496"/>
    </source>
</evidence>
<keyword evidence="4" id="KW-0963">Cytoplasm</keyword>
<evidence type="ECO:0000256" key="5">
    <source>
        <dbReference type="ARBA" id="ARBA00023110"/>
    </source>
</evidence>
<evidence type="ECO:0000256" key="8">
    <source>
        <dbReference type="ARBA" id="ARBA00037071"/>
    </source>
</evidence>
<comment type="caution">
    <text evidence="12">The sequence shown here is derived from an EMBL/GenBank/DDBJ whole genome shotgun (WGS) entry which is preliminary data.</text>
</comment>
<dbReference type="PANTHER" id="PTHR47861">
    <property type="entry name" value="FKBP-TYPE PEPTIDYL-PROLYL CIS-TRANS ISOMERASE SLYD"/>
    <property type="match status" value="1"/>
</dbReference>
<dbReference type="EC" id="5.2.1.8" evidence="10"/>
<dbReference type="PROSITE" id="PS50059">
    <property type="entry name" value="FKBP_PPIASE"/>
    <property type="match status" value="1"/>
</dbReference>
<comment type="similarity">
    <text evidence="3 10">Belongs to the FKBP-type PPIase family.</text>
</comment>
<dbReference type="SUPFAM" id="SSF54534">
    <property type="entry name" value="FKBP-like"/>
    <property type="match status" value="1"/>
</dbReference>
<dbReference type="InterPro" id="IPR001179">
    <property type="entry name" value="PPIase_FKBP_dom"/>
</dbReference>
<evidence type="ECO:0000256" key="1">
    <source>
        <dbReference type="ARBA" id="ARBA00000971"/>
    </source>
</evidence>
<evidence type="ECO:0000256" key="4">
    <source>
        <dbReference type="ARBA" id="ARBA00022490"/>
    </source>
</evidence>
<name>A0A074JJX4_9RHOB</name>
<keyword evidence="6" id="KW-0143">Chaperone</keyword>
<protein>
    <recommendedName>
        <fullName evidence="10">Peptidyl-prolyl cis-trans isomerase</fullName>
        <ecNumber evidence="10">5.2.1.8</ecNumber>
    </recommendedName>
</protein>
<dbReference type="GO" id="GO:0003755">
    <property type="term" value="F:peptidyl-prolyl cis-trans isomerase activity"/>
    <property type="evidence" value="ECO:0007669"/>
    <property type="project" value="UniProtKB-UniRule"/>
</dbReference>
<keyword evidence="13" id="KW-1185">Reference proteome</keyword>
<dbReference type="Pfam" id="PF00254">
    <property type="entry name" value="FKBP_C"/>
    <property type="match status" value="1"/>
</dbReference>
<dbReference type="Proteomes" id="UP000027432">
    <property type="component" value="Unassembled WGS sequence"/>
</dbReference>
<evidence type="ECO:0000313" key="13">
    <source>
        <dbReference type="Proteomes" id="UP000027432"/>
    </source>
</evidence>
<evidence type="ECO:0000256" key="10">
    <source>
        <dbReference type="RuleBase" id="RU003915"/>
    </source>
</evidence>
<dbReference type="eggNOG" id="COG1047">
    <property type="taxonomic scope" value="Bacteria"/>
</dbReference>
<dbReference type="InterPro" id="IPR046357">
    <property type="entry name" value="PPIase_dom_sf"/>
</dbReference>
<dbReference type="STRING" id="1353537.TP2_01100"/>
<dbReference type="GO" id="GO:0005737">
    <property type="term" value="C:cytoplasm"/>
    <property type="evidence" value="ECO:0007669"/>
    <property type="project" value="UniProtKB-SubCell"/>
</dbReference>
<evidence type="ECO:0000256" key="6">
    <source>
        <dbReference type="ARBA" id="ARBA00023186"/>
    </source>
</evidence>
<accession>A0A074JJX4</accession>
<dbReference type="GO" id="GO:0042026">
    <property type="term" value="P:protein refolding"/>
    <property type="evidence" value="ECO:0007669"/>
    <property type="project" value="UniProtKB-ARBA"/>
</dbReference>
<comment type="catalytic activity">
    <reaction evidence="1 9 10">
        <text>[protein]-peptidylproline (omega=180) = [protein]-peptidylproline (omega=0)</text>
        <dbReference type="Rhea" id="RHEA:16237"/>
        <dbReference type="Rhea" id="RHEA-COMP:10747"/>
        <dbReference type="Rhea" id="RHEA-COMP:10748"/>
        <dbReference type="ChEBI" id="CHEBI:83833"/>
        <dbReference type="ChEBI" id="CHEBI:83834"/>
        <dbReference type="EC" id="5.2.1.8"/>
    </reaction>
</comment>
<dbReference type="Gene3D" id="3.10.50.40">
    <property type="match status" value="1"/>
</dbReference>
<dbReference type="OrthoDB" id="9808891at2"/>
<keyword evidence="7 9" id="KW-0413">Isomerase</keyword>
<comment type="function">
    <text evidence="8">Also involved in hydrogenase metallocenter assembly, probably by participating in the nickel insertion step. This function in hydrogenase biosynthesis requires chaperone activity and the presence of the metal-binding domain, but not PPIase activity.</text>
</comment>
<dbReference type="RefSeq" id="WP_038072444.1">
    <property type="nucleotide sequence ID" value="NZ_AUND01000001.1"/>
</dbReference>
<reference evidence="12 13" key="1">
    <citation type="submission" date="2013-07" db="EMBL/GenBank/DDBJ databases">
        <title>Thioclava pacifica DSM 10166 Genome Sequencing.</title>
        <authorList>
            <person name="Lai Q."/>
            <person name="Shao Z."/>
        </authorList>
    </citation>
    <scope>NUCLEOTIDE SEQUENCE [LARGE SCALE GENOMIC DNA]</scope>
    <source>
        <strain evidence="12 13">DSM 10166</strain>
    </source>
</reference>
<sequence>MTQAKPGDTLHLHYTGKLDDGSVFDSSQGREPLAFTLGSGQIIPGLDKGVTGMEVGEKRTVRCEPEEAYGPHHPERVQAVDRAAVPDHIPTEPGTQLQVQTQDGQTVNVVIADVNDKELILDANHPLAGKALTFDVELVKIG</sequence>
<keyword evidence="5 9" id="KW-0697">Rotamase</keyword>
<evidence type="ECO:0000313" key="12">
    <source>
        <dbReference type="EMBL" id="KEO56145.1"/>
    </source>
</evidence>
<evidence type="ECO:0000256" key="3">
    <source>
        <dbReference type="ARBA" id="ARBA00006577"/>
    </source>
</evidence>
<feature type="domain" description="PPIase FKBP-type" evidence="11">
    <location>
        <begin position="7"/>
        <end position="88"/>
    </location>
</feature>
<proteinExistence type="inferred from homology"/>
<evidence type="ECO:0000256" key="9">
    <source>
        <dbReference type="PROSITE-ProRule" id="PRU00277"/>
    </source>
</evidence>
<evidence type="ECO:0000259" key="11">
    <source>
        <dbReference type="PROSITE" id="PS50059"/>
    </source>
</evidence>
<comment type="subcellular location">
    <subcellularLocation>
        <location evidence="2">Cytoplasm</location>
    </subcellularLocation>
</comment>
<dbReference type="EMBL" id="AUND01000001">
    <property type="protein sequence ID" value="KEO56145.1"/>
    <property type="molecule type" value="Genomic_DNA"/>
</dbReference>
<organism evidence="12 13">
    <name type="scientific">Thioclava pacifica DSM 10166</name>
    <dbReference type="NCBI Taxonomy" id="1353537"/>
    <lineage>
        <taxon>Bacteria</taxon>
        <taxon>Pseudomonadati</taxon>
        <taxon>Pseudomonadota</taxon>
        <taxon>Alphaproteobacteria</taxon>
        <taxon>Rhodobacterales</taxon>
        <taxon>Paracoccaceae</taxon>
        <taxon>Thioclava</taxon>
    </lineage>
</organism>